<evidence type="ECO:0000313" key="2">
    <source>
        <dbReference type="Proteomes" id="UP000662701"/>
    </source>
</evidence>
<proteinExistence type="predicted"/>
<dbReference type="RefSeq" id="WP_194262530.1">
    <property type="nucleotide sequence ID" value="NZ_JABCQH010000006.1"/>
</dbReference>
<dbReference type="Gene3D" id="3.40.50.1820">
    <property type="entry name" value="alpha/beta hydrolase"/>
    <property type="match status" value="1"/>
</dbReference>
<evidence type="ECO:0000313" key="1">
    <source>
        <dbReference type="EMBL" id="MBF0888724.1"/>
    </source>
</evidence>
<dbReference type="InterPro" id="IPR029058">
    <property type="entry name" value="AB_hydrolase_fold"/>
</dbReference>
<dbReference type="Proteomes" id="UP000662701">
    <property type="component" value="Unassembled WGS sequence"/>
</dbReference>
<name>A0ABR9YX93_9PROT</name>
<protein>
    <recommendedName>
        <fullName evidence="3">Alpha/beta hydrolase</fullName>
    </recommendedName>
</protein>
<evidence type="ECO:0008006" key="3">
    <source>
        <dbReference type="Google" id="ProtNLM"/>
    </source>
</evidence>
<organism evidence="1 2">
    <name type="scientific">Gluconobacter cadivus</name>
    <dbReference type="NCBI Taxonomy" id="2728101"/>
    <lineage>
        <taxon>Bacteria</taxon>
        <taxon>Pseudomonadati</taxon>
        <taxon>Pseudomonadota</taxon>
        <taxon>Alphaproteobacteria</taxon>
        <taxon>Acetobacterales</taxon>
        <taxon>Acetobacteraceae</taxon>
        <taxon>Gluconobacter</taxon>
    </lineage>
</organism>
<gene>
    <name evidence="1" type="ORF">HKD19_09215</name>
</gene>
<keyword evidence="2" id="KW-1185">Reference proteome</keyword>
<reference evidence="1" key="2">
    <citation type="submission" date="2020-11" db="EMBL/GenBank/DDBJ databases">
        <title>Description of novel Gluconobacter species.</title>
        <authorList>
            <person name="Cleenwerck I."/>
            <person name="Cnockaert M."/>
            <person name="Borremans W."/>
            <person name="Wieme A.D."/>
            <person name="De Vuyst L."/>
            <person name="Vandamme P."/>
        </authorList>
    </citation>
    <scope>NUCLEOTIDE SEQUENCE</scope>
    <source>
        <strain evidence="1">LMG 1745</strain>
    </source>
</reference>
<dbReference type="EMBL" id="JABCQH010000006">
    <property type="protein sequence ID" value="MBF0888724.1"/>
    <property type="molecule type" value="Genomic_DNA"/>
</dbReference>
<comment type="caution">
    <text evidence="1">The sequence shown here is derived from an EMBL/GenBank/DDBJ whole genome shotgun (WGS) entry which is preliminary data.</text>
</comment>
<accession>A0ABR9YX93</accession>
<reference evidence="1" key="1">
    <citation type="submission" date="2020-04" db="EMBL/GenBank/DDBJ databases">
        <authorList>
            <person name="Sombolestani A."/>
        </authorList>
    </citation>
    <scope>NUCLEOTIDE SEQUENCE</scope>
    <source>
        <strain evidence="1">LMG 1745</strain>
    </source>
</reference>
<dbReference type="SUPFAM" id="SSF53474">
    <property type="entry name" value="alpha/beta-Hydrolases"/>
    <property type="match status" value="1"/>
</dbReference>
<sequence>MNFSKAQEIPTKKNIKNTIIVTISGIGHEDESEKYILLEDSFLDFNVLGITNKKRDFFINDSTENALDFLRNFLKDFSKVVIISHSMGGFFAFYISSYIKVDLCIVCSPYLSLSEKEMNLNDSEEFILFDKINKSYIENYCLNNIKVSSLSPKDQDKFIVILDLSIKDDNKTFYLINKFLNKINVVVLPGLGHLSLYCLEKRKILSSVIRNKLNESYSLPTKNILEHILNSYLQFPLSREEKICVKNQIYFNNPDQYGGYYYFVYDYLPNEESSELFIIINKHGYIMSFYSSIAGSFWSEFPFEDNRFSPIIVDGQKKTCFCFYNSSLIEMDYNKISIETNKIDKFYRKIPFSRDFFEIYFNNFKFDDKIEIYSAIDINKKKKKNKFAFVLNKITRFFRS</sequence>